<name>A0A0R1TBG4_9LACO</name>
<feature type="coiled-coil region" evidence="1">
    <location>
        <begin position="37"/>
        <end position="69"/>
    </location>
</feature>
<gene>
    <name evidence="2" type="ORF">FC36_GL001072</name>
</gene>
<dbReference type="RefSeq" id="WP_023860113.1">
    <property type="nucleotide sequence ID" value="NZ_AZFH01000139.1"/>
</dbReference>
<dbReference type="STRING" id="1423740.FC36_GL001072"/>
<sequence length="259" mass="29851">MRRWTIWLIAGVVLALFFGGYGVSRAHEDNHLYQLAMEKAKQNIKKSKYRKAELNYQDALKKKKKSTEAKISLYQLREYRKALKKSQMKEFKSARKEFIKIAKIDGGSSEIVKMATIKQTELKEVIKERKVFQAAYVRAKTFSRHHEYTASNQKLAVILGYGSIKESYYDDIYKQAKSLEKKNNQTLKMLGYTTTSSSDSDDDQAITPEDLLDAREDLQRAGLPVKPDKELKELIVKARKDQKTVVEVLQAEAKEKVSE</sequence>
<dbReference type="AlphaFoldDB" id="A0A0R1TBG4"/>
<evidence type="ECO:0000313" key="2">
    <source>
        <dbReference type="EMBL" id="KRL78689.1"/>
    </source>
</evidence>
<evidence type="ECO:0000256" key="1">
    <source>
        <dbReference type="SAM" id="Coils"/>
    </source>
</evidence>
<reference evidence="2 3" key="1">
    <citation type="journal article" date="2015" name="Genome Announc.">
        <title>Expanding the biotechnology potential of lactobacilli through comparative genomics of 213 strains and associated genera.</title>
        <authorList>
            <person name="Sun Z."/>
            <person name="Harris H.M."/>
            <person name="McCann A."/>
            <person name="Guo C."/>
            <person name="Argimon S."/>
            <person name="Zhang W."/>
            <person name="Yang X."/>
            <person name="Jeffery I.B."/>
            <person name="Cooney J.C."/>
            <person name="Kagawa T.F."/>
            <person name="Liu W."/>
            <person name="Song Y."/>
            <person name="Salvetti E."/>
            <person name="Wrobel A."/>
            <person name="Rasinkangas P."/>
            <person name="Parkhill J."/>
            <person name="Rea M.C."/>
            <person name="O'Sullivan O."/>
            <person name="Ritari J."/>
            <person name="Douillard F.P."/>
            <person name="Paul Ross R."/>
            <person name="Yang R."/>
            <person name="Briner A.E."/>
            <person name="Felis G.E."/>
            <person name="de Vos W.M."/>
            <person name="Barrangou R."/>
            <person name="Klaenhammer T.R."/>
            <person name="Caufield P.W."/>
            <person name="Cui Y."/>
            <person name="Zhang H."/>
            <person name="O'Toole P.W."/>
        </authorList>
    </citation>
    <scope>NUCLEOTIDE SEQUENCE [LARGE SCALE GENOMIC DNA]</scope>
    <source>
        <strain evidence="2 3">DSM 15833</strain>
    </source>
</reference>
<accession>A0A0R1TBG4</accession>
<keyword evidence="1" id="KW-0175">Coiled coil</keyword>
<dbReference type="EMBL" id="AZFH01000139">
    <property type="protein sequence ID" value="KRL78689.1"/>
    <property type="molecule type" value="Genomic_DNA"/>
</dbReference>
<evidence type="ECO:0000313" key="3">
    <source>
        <dbReference type="Proteomes" id="UP000051048"/>
    </source>
</evidence>
<protein>
    <submittedName>
        <fullName evidence="2">Uncharacterized protein</fullName>
    </submittedName>
</protein>
<proteinExistence type="predicted"/>
<organism evidence="2 3">
    <name type="scientific">Ligilactobacillus equi DSM 15833 = JCM 10991</name>
    <dbReference type="NCBI Taxonomy" id="1423740"/>
    <lineage>
        <taxon>Bacteria</taxon>
        <taxon>Bacillati</taxon>
        <taxon>Bacillota</taxon>
        <taxon>Bacilli</taxon>
        <taxon>Lactobacillales</taxon>
        <taxon>Lactobacillaceae</taxon>
        <taxon>Ligilactobacillus</taxon>
    </lineage>
</organism>
<comment type="caution">
    <text evidence="2">The sequence shown here is derived from an EMBL/GenBank/DDBJ whole genome shotgun (WGS) entry which is preliminary data.</text>
</comment>
<dbReference type="InterPro" id="IPR018247">
    <property type="entry name" value="EF_Hand_1_Ca_BS"/>
</dbReference>
<dbReference type="OrthoDB" id="2249726at2"/>
<dbReference type="PATRIC" id="fig|1423740.3.peg.1142"/>
<dbReference type="PROSITE" id="PS00018">
    <property type="entry name" value="EF_HAND_1"/>
    <property type="match status" value="1"/>
</dbReference>
<dbReference type="Proteomes" id="UP000051048">
    <property type="component" value="Unassembled WGS sequence"/>
</dbReference>